<organism evidence="1">
    <name type="scientific">bioreactor metagenome</name>
    <dbReference type="NCBI Taxonomy" id="1076179"/>
    <lineage>
        <taxon>unclassified sequences</taxon>
        <taxon>metagenomes</taxon>
        <taxon>ecological metagenomes</taxon>
    </lineage>
</organism>
<dbReference type="EMBL" id="VSSQ01094534">
    <property type="protein sequence ID" value="MPN38982.1"/>
    <property type="molecule type" value="Genomic_DNA"/>
</dbReference>
<reference evidence="1" key="1">
    <citation type="submission" date="2019-08" db="EMBL/GenBank/DDBJ databases">
        <authorList>
            <person name="Kucharzyk K."/>
            <person name="Murdoch R.W."/>
            <person name="Higgins S."/>
            <person name="Loffler F."/>
        </authorList>
    </citation>
    <scope>NUCLEOTIDE SEQUENCE</scope>
</reference>
<protein>
    <submittedName>
        <fullName evidence="1">Uncharacterized protein</fullName>
    </submittedName>
</protein>
<sequence length="80" mass="9073">MPVRLEHNVLIDLIGDHETIMFFRKPCDQQQLILPEDLAAGIGGVANHDDLGPLRKGSLQRRLVDMKVRRHQGHIDRLSA</sequence>
<gene>
    <name evidence="1" type="ORF">SDC9_186507</name>
</gene>
<proteinExistence type="predicted"/>
<dbReference type="AlphaFoldDB" id="A0A645HKQ2"/>
<name>A0A645HKQ2_9ZZZZ</name>
<evidence type="ECO:0000313" key="1">
    <source>
        <dbReference type="EMBL" id="MPN38982.1"/>
    </source>
</evidence>
<comment type="caution">
    <text evidence="1">The sequence shown here is derived from an EMBL/GenBank/DDBJ whole genome shotgun (WGS) entry which is preliminary data.</text>
</comment>
<accession>A0A645HKQ2</accession>